<dbReference type="Pfam" id="PF12680">
    <property type="entry name" value="SnoaL_2"/>
    <property type="match status" value="1"/>
</dbReference>
<dbReference type="InterPro" id="IPR032710">
    <property type="entry name" value="NTF2-like_dom_sf"/>
</dbReference>
<dbReference type="EMBL" id="CP003364">
    <property type="protein sequence ID" value="AGA27649.1"/>
    <property type="molecule type" value="Genomic_DNA"/>
</dbReference>
<dbReference type="AlphaFoldDB" id="L0DE39"/>
<protein>
    <submittedName>
        <fullName evidence="2">Ketosteroid isomerase-like protein</fullName>
    </submittedName>
</protein>
<dbReference type="STRING" id="886293.Sinac_3388"/>
<dbReference type="PANTHER" id="PTHR41252">
    <property type="entry name" value="BLR2505 PROTEIN"/>
    <property type="match status" value="1"/>
</dbReference>
<name>L0DE39_SINAD</name>
<organism evidence="2 3">
    <name type="scientific">Singulisphaera acidiphila (strain ATCC BAA-1392 / DSM 18658 / VKM B-2454 / MOB10)</name>
    <dbReference type="NCBI Taxonomy" id="886293"/>
    <lineage>
        <taxon>Bacteria</taxon>
        <taxon>Pseudomonadati</taxon>
        <taxon>Planctomycetota</taxon>
        <taxon>Planctomycetia</taxon>
        <taxon>Isosphaerales</taxon>
        <taxon>Isosphaeraceae</taxon>
        <taxon>Singulisphaera</taxon>
    </lineage>
</organism>
<dbReference type="Gene3D" id="3.10.450.50">
    <property type="match status" value="1"/>
</dbReference>
<proteinExistence type="predicted"/>
<sequence length="154" mass="17234">MSEMVIMDFANRLPQAFREGDSNAMAKDVESDNVLHLQSVYQAIAQGDLAAFADMLAEDVDLEIHGPLTVPYLGSWRGRQQVVEAVRNNFATVEEQCPELQSVIAQGDTVVASGNERGRYKATGQDYDIQWVQFHTFSEGKLIRIRQLVTNTRS</sequence>
<dbReference type="eggNOG" id="COG3631">
    <property type="taxonomic scope" value="Bacteria"/>
</dbReference>
<evidence type="ECO:0000259" key="1">
    <source>
        <dbReference type="Pfam" id="PF12680"/>
    </source>
</evidence>
<dbReference type="SUPFAM" id="SSF54427">
    <property type="entry name" value="NTF2-like"/>
    <property type="match status" value="1"/>
</dbReference>
<keyword evidence="3" id="KW-1185">Reference proteome</keyword>
<keyword evidence="2" id="KW-0413">Isomerase</keyword>
<accession>L0DE39</accession>
<dbReference type="InterPro" id="IPR037401">
    <property type="entry name" value="SnoaL-like"/>
</dbReference>
<dbReference type="Proteomes" id="UP000010798">
    <property type="component" value="Chromosome"/>
</dbReference>
<reference evidence="2 3" key="1">
    <citation type="submission" date="2012-02" db="EMBL/GenBank/DDBJ databases">
        <title>Complete sequence of chromosome of Singulisphaera acidiphila DSM 18658.</title>
        <authorList>
            <consortium name="US DOE Joint Genome Institute (JGI-PGF)"/>
            <person name="Lucas S."/>
            <person name="Copeland A."/>
            <person name="Lapidus A."/>
            <person name="Glavina del Rio T."/>
            <person name="Dalin E."/>
            <person name="Tice H."/>
            <person name="Bruce D."/>
            <person name="Goodwin L."/>
            <person name="Pitluck S."/>
            <person name="Peters L."/>
            <person name="Ovchinnikova G."/>
            <person name="Chertkov O."/>
            <person name="Kyrpides N."/>
            <person name="Mavromatis K."/>
            <person name="Ivanova N."/>
            <person name="Brettin T."/>
            <person name="Detter J.C."/>
            <person name="Han C."/>
            <person name="Larimer F."/>
            <person name="Land M."/>
            <person name="Hauser L."/>
            <person name="Markowitz V."/>
            <person name="Cheng J.-F."/>
            <person name="Hugenholtz P."/>
            <person name="Woyke T."/>
            <person name="Wu D."/>
            <person name="Tindall B."/>
            <person name="Pomrenke H."/>
            <person name="Brambilla E."/>
            <person name="Klenk H.-P."/>
            <person name="Eisen J.A."/>
        </authorList>
    </citation>
    <scope>NUCLEOTIDE SEQUENCE [LARGE SCALE GENOMIC DNA]</scope>
    <source>
        <strain evidence="3">ATCC BAA-1392 / DSM 18658 / VKM B-2454 / MOB10</strain>
    </source>
</reference>
<dbReference type="PANTHER" id="PTHR41252:SF1">
    <property type="entry name" value="BLR2505 PROTEIN"/>
    <property type="match status" value="1"/>
</dbReference>
<evidence type="ECO:0000313" key="3">
    <source>
        <dbReference type="Proteomes" id="UP000010798"/>
    </source>
</evidence>
<dbReference type="OrthoDB" id="283154at2"/>
<dbReference type="KEGG" id="saci:Sinac_3388"/>
<gene>
    <name evidence="2" type="ordered locus">Sinac_3388</name>
</gene>
<evidence type="ECO:0000313" key="2">
    <source>
        <dbReference type="EMBL" id="AGA27649.1"/>
    </source>
</evidence>
<feature type="domain" description="SnoaL-like" evidence="1">
    <location>
        <begin position="39"/>
        <end position="144"/>
    </location>
</feature>
<dbReference type="RefSeq" id="WP_015246794.1">
    <property type="nucleotide sequence ID" value="NC_019892.1"/>
</dbReference>
<dbReference type="GO" id="GO:0016853">
    <property type="term" value="F:isomerase activity"/>
    <property type="evidence" value="ECO:0007669"/>
    <property type="project" value="UniProtKB-KW"/>
</dbReference>
<dbReference type="HOGENOM" id="CLU_1703058_0_0_0"/>